<dbReference type="GO" id="GO:0004832">
    <property type="term" value="F:valine-tRNA ligase activity"/>
    <property type="evidence" value="ECO:0007669"/>
    <property type="project" value="UniProtKB-EC"/>
</dbReference>
<dbReference type="GO" id="GO:0005739">
    <property type="term" value="C:mitochondrion"/>
    <property type="evidence" value="ECO:0007669"/>
    <property type="project" value="UniProtKB-SubCell"/>
</dbReference>
<gene>
    <name evidence="18" type="ORF">CONPUDRAFT_84140</name>
</gene>
<evidence type="ECO:0000256" key="2">
    <source>
        <dbReference type="ARBA" id="ARBA00004496"/>
    </source>
</evidence>
<feature type="domain" description="Aminoacyl-tRNA synthetase class Ia" evidence="16">
    <location>
        <begin position="103"/>
        <end position="727"/>
    </location>
</feature>
<dbReference type="InterPro" id="IPR001412">
    <property type="entry name" value="aa-tRNA-synth_I_CS"/>
</dbReference>
<dbReference type="NCBIfam" id="NF004349">
    <property type="entry name" value="PRK05729.1"/>
    <property type="match status" value="1"/>
</dbReference>
<dbReference type="FunFam" id="3.40.50.620:FF:000020">
    <property type="entry name" value="Valine--tRNA ligase, mitochondrial"/>
    <property type="match status" value="1"/>
</dbReference>
<keyword evidence="8 14" id="KW-0067">ATP-binding</keyword>
<evidence type="ECO:0000256" key="12">
    <source>
        <dbReference type="ARBA" id="ARBA00040837"/>
    </source>
</evidence>
<dbReference type="GO" id="GO:0005829">
    <property type="term" value="C:cytosol"/>
    <property type="evidence" value="ECO:0007669"/>
    <property type="project" value="TreeGrafter"/>
</dbReference>
<sequence length="1053" mass="118059">MSDTPPSAKTPNDPSTPAPEEPNAPSKSSAKKEAKRLEKEAKLAAKQAKVIANTPAGDKKAKVTKEKKEAEAAFVNLTPKGEKKDLSEPMAAGYNPIAVEAAWYDWWEAQGYFKPQLTKEGTAKPEGLFVIPAPPPNVTGSLHMGHALTIALQDCLIRWNRMLGKTTLYVPGFDHAGISTQSVVERRLFKKEGKTRHDLGRERFLETVMDWKEDYQARITNQLRRLGGSFDWDRVAFTMNPMLSKAVVETFCRLHEDGIIYRANRLVNWCVRLNTTLSNLEVDQKQLTGRTMLNVPGYDPKEKFEFGAITSFAYQIEGSDEKIIVATTRPETMLGDTAIAVHPADPRYTHLHGKFALHPFVDRRIPIVADDIVVDMEFGTGAVKITPAHDPNDYDVGTRHKLEFINILNDDGTLNANAGEKFKGMKRFHARVAVIKALTDAGLFIETKDNPMQIPICSKSGDIIEPVLKPQWWVNCQPLAEAALQRTNAGELEINPKQSEGDWHRWLGGIQDWCISRQLWWGHRCPAYFVRIEGNQNDVNDGKNWVVGRTLEQATERAKVVADGAKFTLEQDEDVLDTWFSSGLWPFSTLGWPEKTADIQTFYPTSVLETGWDILFFWVARMVMLGIYLTDKVPFSEVYCHAMIRDAHGRKMSKSLGNVIDPIDVIQGLPLPDLHNKLYEGNLDEKEVQKAIVGQKKDYPKGIPECGTDGLRFALCAYSGGGRDINLEILRVEGYRKFCNKIFNATKFAMLKLEGDFIPEPIAKPTGKESLVEKWILHKLNIAATEVNKTLTERNFMAATNAAYNFWLYELCDVYIEAMKPMTDASASAERRVSAQQTLYTCLDHGLRLLHPFMPFVTEELWQRLPRRPQDSTPSIMLAPYPQNDSAFENSDAEKDFDTVFSVLRTGRSLAASYNLQSNIQIFIHVQNPNDQALMDDHVSTIVALTKGCTKVTVVRDNTEIPPGCGSAVVTSKITSHVLVRGLVDLDAEIAKCDKKLDLARLNLGKLEKILLQADYATAVPLTVQEANAEKKNTLEAEVSNLQQSKDMFMALK</sequence>
<dbReference type="Gene3D" id="3.90.740.10">
    <property type="entry name" value="Valyl/Leucyl/Isoleucyl-tRNA synthetase, editing domain"/>
    <property type="match status" value="1"/>
</dbReference>
<evidence type="ECO:0000256" key="14">
    <source>
        <dbReference type="RuleBase" id="RU363035"/>
    </source>
</evidence>
<keyword evidence="19" id="KW-1185">Reference proteome</keyword>
<evidence type="ECO:0000256" key="15">
    <source>
        <dbReference type="SAM" id="MobiDB-lite"/>
    </source>
</evidence>
<feature type="compositionally biased region" description="Polar residues" evidence="15">
    <location>
        <begin position="1"/>
        <end position="13"/>
    </location>
</feature>
<dbReference type="InterPro" id="IPR009080">
    <property type="entry name" value="tRNAsynth_Ia_anticodon-bd"/>
</dbReference>
<dbReference type="GO" id="GO:0005524">
    <property type="term" value="F:ATP binding"/>
    <property type="evidence" value="ECO:0007669"/>
    <property type="project" value="UniProtKB-KW"/>
</dbReference>
<dbReference type="OMA" id="LDTWMDS"/>
<evidence type="ECO:0000256" key="1">
    <source>
        <dbReference type="ARBA" id="ARBA00004173"/>
    </source>
</evidence>
<dbReference type="AlphaFoldDB" id="A0A5M3MFM4"/>
<dbReference type="GeneID" id="19210721"/>
<evidence type="ECO:0000256" key="7">
    <source>
        <dbReference type="ARBA" id="ARBA00022741"/>
    </source>
</evidence>
<dbReference type="InterPro" id="IPR037118">
    <property type="entry name" value="Val-tRNA_synth_C_sf"/>
</dbReference>
<dbReference type="NCBIfam" id="TIGR00422">
    <property type="entry name" value="valS"/>
    <property type="match status" value="1"/>
</dbReference>
<keyword evidence="6 14" id="KW-0436">Ligase</keyword>
<evidence type="ECO:0000259" key="16">
    <source>
        <dbReference type="Pfam" id="PF00133"/>
    </source>
</evidence>
<dbReference type="PANTHER" id="PTHR11946:SF109">
    <property type="entry name" value="VALINE--TRNA LIGASE"/>
    <property type="match status" value="1"/>
</dbReference>
<dbReference type="Gene3D" id="1.10.730.10">
    <property type="entry name" value="Isoleucyl-tRNA Synthetase, Domain 1"/>
    <property type="match status" value="1"/>
</dbReference>
<dbReference type="FunFam" id="3.90.740.10:FF:000005">
    <property type="entry name" value="Valine--tRNA ligase, mitochondrial"/>
    <property type="match status" value="1"/>
</dbReference>
<dbReference type="InterPro" id="IPR013155">
    <property type="entry name" value="M/V/L/I-tRNA-synth_anticd-bd"/>
</dbReference>
<dbReference type="Pfam" id="PF08264">
    <property type="entry name" value="Anticodon_1"/>
    <property type="match status" value="1"/>
</dbReference>
<evidence type="ECO:0000256" key="8">
    <source>
        <dbReference type="ARBA" id="ARBA00022840"/>
    </source>
</evidence>
<dbReference type="GO" id="GO:0002161">
    <property type="term" value="F:aminoacyl-tRNA deacylase activity"/>
    <property type="evidence" value="ECO:0007669"/>
    <property type="project" value="InterPro"/>
</dbReference>
<feature type="domain" description="Methionyl/Valyl/Leucyl/Isoleucyl-tRNA synthetase anticodon-binding" evidence="17">
    <location>
        <begin position="773"/>
        <end position="921"/>
    </location>
</feature>
<dbReference type="EC" id="6.1.1.9" evidence="4"/>
<dbReference type="FunFam" id="1.10.730.10:FF:000009">
    <property type="entry name" value="Valine--tRNA ligase, mitochondrial"/>
    <property type="match status" value="1"/>
</dbReference>
<evidence type="ECO:0000256" key="5">
    <source>
        <dbReference type="ARBA" id="ARBA00022490"/>
    </source>
</evidence>
<evidence type="ECO:0000313" key="18">
    <source>
        <dbReference type="EMBL" id="EIW77796.1"/>
    </source>
</evidence>
<dbReference type="KEGG" id="cput:CONPUDRAFT_84140"/>
<dbReference type="InterPro" id="IPR014729">
    <property type="entry name" value="Rossmann-like_a/b/a_fold"/>
</dbReference>
<evidence type="ECO:0000256" key="3">
    <source>
        <dbReference type="ARBA" id="ARBA00005594"/>
    </source>
</evidence>
<evidence type="ECO:0000256" key="4">
    <source>
        <dbReference type="ARBA" id="ARBA00013169"/>
    </source>
</evidence>
<dbReference type="SUPFAM" id="SSF47323">
    <property type="entry name" value="Anticodon-binding domain of a subclass of class I aminoacyl-tRNA synthetases"/>
    <property type="match status" value="1"/>
</dbReference>
<keyword evidence="10 14" id="KW-0030">Aminoacyl-tRNA synthetase</keyword>
<dbReference type="InterPro" id="IPR009008">
    <property type="entry name" value="Val/Leu/Ile-tRNA-synth_edit"/>
</dbReference>
<comment type="subcellular location">
    <subcellularLocation>
        <location evidence="2">Cytoplasm</location>
    </subcellularLocation>
    <subcellularLocation>
        <location evidence="1">Mitochondrion</location>
    </subcellularLocation>
</comment>
<reference evidence="19" key="1">
    <citation type="journal article" date="2012" name="Science">
        <title>The Paleozoic origin of enzymatic lignin decomposition reconstructed from 31 fungal genomes.</title>
        <authorList>
            <person name="Floudas D."/>
            <person name="Binder M."/>
            <person name="Riley R."/>
            <person name="Barry K."/>
            <person name="Blanchette R.A."/>
            <person name="Henrissat B."/>
            <person name="Martinez A.T."/>
            <person name="Otillar R."/>
            <person name="Spatafora J.W."/>
            <person name="Yadav J.S."/>
            <person name="Aerts A."/>
            <person name="Benoit I."/>
            <person name="Boyd A."/>
            <person name="Carlson A."/>
            <person name="Copeland A."/>
            <person name="Coutinho P.M."/>
            <person name="de Vries R.P."/>
            <person name="Ferreira P."/>
            <person name="Findley K."/>
            <person name="Foster B."/>
            <person name="Gaskell J."/>
            <person name="Glotzer D."/>
            <person name="Gorecki P."/>
            <person name="Heitman J."/>
            <person name="Hesse C."/>
            <person name="Hori C."/>
            <person name="Igarashi K."/>
            <person name="Jurgens J.A."/>
            <person name="Kallen N."/>
            <person name="Kersten P."/>
            <person name="Kohler A."/>
            <person name="Kuees U."/>
            <person name="Kumar T.K.A."/>
            <person name="Kuo A."/>
            <person name="LaButti K."/>
            <person name="Larrondo L.F."/>
            <person name="Lindquist E."/>
            <person name="Ling A."/>
            <person name="Lombard V."/>
            <person name="Lucas S."/>
            <person name="Lundell T."/>
            <person name="Martin R."/>
            <person name="McLaughlin D.J."/>
            <person name="Morgenstern I."/>
            <person name="Morin E."/>
            <person name="Murat C."/>
            <person name="Nagy L.G."/>
            <person name="Nolan M."/>
            <person name="Ohm R.A."/>
            <person name="Patyshakuliyeva A."/>
            <person name="Rokas A."/>
            <person name="Ruiz-Duenas F.J."/>
            <person name="Sabat G."/>
            <person name="Salamov A."/>
            <person name="Samejima M."/>
            <person name="Schmutz J."/>
            <person name="Slot J.C."/>
            <person name="St John F."/>
            <person name="Stenlid J."/>
            <person name="Sun H."/>
            <person name="Sun S."/>
            <person name="Syed K."/>
            <person name="Tsang A."/>
            <person name="Wiebenga A."/>
            <person name="Young D."/>
            <person name="Pisabarro A."/>
            <person name="Eastwood D.C."/>
            <person name="Martin F."/>
            <person name="Cullen D."/>
            <person name="Grigoriev I.V."/>
            <person name="Hibbett D.S."/>
        </authorList>
    </citation>
    <scope>NUCLEOTIDE SEQUENCE [LARGE SCALE GENOMIC DNA]</scope>
    <source>
        <strain evidence="19">RWD-64-598 SS2</strain>
    </source>
</reference>
<dbReference type="InterPro" id="IPR033705">
    <property type="entry name" value="Anticodon_Ia_Val"/>
</dbReference>
<dbReference type="Proteomes" id="UP000053558">
    <property type="component" value="Unassembled WGS sequence"/>
</dbReference>
<dbReference type="EMBL" id="JH711583">
    <property type="protein sequence ID" value="EIW77796.1"/>
    <property type="molecule type" value="Genomic_DNA"/>
</dbReference>
<comment type="caution">
    <text evidence="18">The sequence shown here is derived from an EMBL/GenBank/DDBJ whole genome shotgun (WGS) entry which is preliminary data.</text>
</comment>
<dbReference type="OrthoDB" id="629407at2759"/>
<dbReference type="RefSeq" id="XP_007772138.1">
    <property type="nucleotide sequence ID" value="XM_007773948.1"/>
</dbReference>
<dbReference type="HAMAP" id="MF_02004">
    <property type="entry name" value="Val_tRNA_synth_type1"/>
    <property type="match status" value="1"/>
</dbReference>
<proteinExistence type="inferred from homology"/>
<dbReference type="PROSITE" id="PS00178">
    <property type="entry name" value="AA_TRNA_LIGASE_I"/>
    <property type="match status" value="1"/>
</dbReference>
<feature type="compositionally biased region" description="Basic and acidic residues" evidence="15">
    <location>
        <begin position="30"/>
        <end position="42"/>
    </location>
</feature>
<dbReference type="FunFam" id="3.40.50.620:FF:000078">
    <property type="entry name" value="Valine--tRNA ligase, mitochondrial"/>
    <property type="match status" value="1"/>
</dbReference>
<dbReference type="SUPFAM" id="SSF50677">
    <property type="entry name" value="ValRS/IleRS/LeuRS editing domain"/>
    <property type="match status" value="1"/>
</dbReference>
<evidence type="ECO:0000256" key="10">
    <source>
        <dbReference type="ARBA" id="ARBA00023146"/>
    </source>
</evidence>
<accession>A0A5M3MFM4</accession>
<dbReference type="InterPro" id="IPR002300">
    <property type="entry name" value="aa-tRNA-synth_Ia"/>
</dbReference>
<comment type="catalytic activity">
    <reaction evidence="13">
        <text>tRNA(Val) + L-valine + ATP = L-valyl-tRNA(Val) + AMP + diphosphate</text>
        <dbReference type="Rhea" id="RHEA:10704"/>
        <dbReference type="Rhea" id="RHEA-COMP:9672"/>
        <dbReference type="Rhea" id="RHEA-COMP:9708"/>
        <dbReference type="ChEBI" id="CHEBI:30616"/>
        <dbReference type="ChEBI" id="CHEBI:33019"/>
        <dbReference type="ChEBI" id="CHEBI:57762"/>
        <dbReference type="ChEBI" id="CHEBI:78442"/>
        <dbReference type="ChEBI" id="CHEBI:78537"/>
        <dbReference type="ChEBI" id="CHEBI:456215"/>
        <dbReference type="EC" id="6.1.1.9"/>
    </reaction>
</comment>
<dbReference type="SUPFAM" id="SSF52374">
    <property type="entry name" value="Nucleotidylyl transferase"/>
    <property type="match status" value="1"/>
</dbReference>
<evidence type="ECO:0000313" key="19">
    <source>
        <dbReference type="Proteomes" id="UP000053558"/>
    </source>
</evidence>
<dbReference type="Pfam" id="PF00133">
    <property type="entry name" value="tRNA-synt_1"/>
    <property type="match status" value="1"/>
</dbReference>
<feature type="region of interest" description="Disordered" evidence="15">
    <location>
        <begin position="1"/>
        <end position="42"/>
    </location>
</feature>
<keyword evidence="5" id="KW-0963">Cytoplasm</keyword>
<organism evidence="18 19">
    <name type="scientific">Coniophora puteana (strain RWD-64-598)</name>
    <name type="common">Brown rot fungus</name>
    <dbReference type="NCBI Taxonomy" id="741705"/>
    <lineage>
        <taxon>Eukaryota</taxon>
        <taxon>Fungi</taxon>
        <taxon>Dikarya</taxon>
        <taxon>Basidiomycota</taxon>
        <taxon>Agaricomycotina</taxon>
        <taxon>Agaricomycetes</taxon>
        <taxon>Agaricomycetidae</taxon>
        <taxon>Boletales</taxon>
        <taxon>Coniophorineae</taxon>
        <taxon>Coniophoraceae</taxon>
        <taxon>Coniophora</taxon>
    </lineage>
</organism>
<evidence type="ECO:0000259" key="17">
    <source>
        <dbReference type="Pfam" id="PF08264"/>
    </source>
</evidence>
<evidence type="ECO:0000256" key="6">
    <source>
        <dbReference type="ARBA" id="ARBA00022598"/>
    </source>
</evidence>
<evidence type="ECO:0000256" key="9">
    <source>
        <dbReference type="ARBA" id="ARBA00022917"/>
    </source>
</evidence>
<dbReference type="GO" id="GO:0006438">
    <property type="term" value="P:valyl-tRNA aminoacylation"/>
    <property type="evidence" value="ECO:0007669"/>
    <property type="project" value="InterPro"/>
</dbReference>
<dbReference type="CDD" id="cd00817">
    <property type="entry name" value="ValRS_core"/>
    <property type="match status" value="1"/>
</dbReference>
<dbReference type="PRINTS" id="PR00986">
    <property type="entry name" value="TRNASYNTHVAL"/>
</dbReference>
<keyword evidence="9 14" id="KW-0648">Protein biosynthesis</keyword>
<comment type="similarity">
    <text evidence="3 14">Belongs to the class-I aminoacyl-tRNA synthetase family.</text>
</comment>
<evidence type="ECO:0000256" key="11">
    <source>
        <dbReference type="ARBA" id="ARBA00029936"/>
    </source>
</evidence>
<dbReference type="Gene3D" id="1.10.287.380">
    <property type="entry name" value="Valyl-tRNA synthetase, C-terminal domain"/>
    <property type="match status" value="1"/>
</dbReference>
<dbReference type="CDD" id="cd07962">
    <property type="entry name" value="Anticodon_Ia_Val"/>
    <property type="match status" value="1"/>
</dbReference>
<dbReference type="PANTHER" id="PTHR11946">
    <property type="entry name" value="VALYL-TRNA SYNTHETASES"/>
    <property type="match status" value="1"/>
</dbReference>
<dbReference type="InterPro" id="IPR002303">
    <property type="entry name" value="Valyl-tRNA_ligase"/>
</dbReference>
<name>A0A5M3MFM4_CONPW</name>
<evidence type="ECO:0000256" key="13">
    <source>
        <dbReference type="ARBA" id="ARBA00047552"/>
    </source>
</evidence>
<keyword evidence="7 14" id="KW-0547">Nucleotide-binding</keyword>
<dbReference type="Gene3D" id="3.40.50.620">
    <property type="entry name" value="HUPs"/>
    <property type="match status" value="2"/>
</dbReference>
<protein>
    <recommendedName>
        <fullName evidence="12">Valine--tRNA ligase, mitochondrial</fullName>
        <ecNumber evidence="4">6.1.1.9</ecNumber>
    </recommendedName>
    <alternativeName>
        <fullName evidence="11">Valyl-tRNA synthetase</fullName>
    </alternativeName>
</protein>